<feature type="domain" description="Acetyl-coenzyme A synthetase N-terminal" evidence="9">
    <location>
        <begin position="34"/>
        <end position="91"/>
    </location>
</feature>
<dbReference type="RefSeq" id="WP_096181708.1">
    <property type="nucleotide sequence ID" value="NZ_BDUF01000044.1"/>
</dbReference>
<dbReference type="Gene3D" id="3.40.50.12780">
    <property type="entry name" value="N-terminal domain of ligase-like"/>
    <property type="match status" value="1"/>
</dbReference>
<reference evidence="11" key="1">
    <citation type="submission" date="2017-07" db="EMBL/GenBank/DDBJ databases">
        <title>Draft genome sequence of Effusibacillus lacus strain skLN1.</title>
        <authorList>
            <person name="Watanabe M."/>
            <person name="Kojima H."/>
            <person name="Fukui M."/>
        </authorList>
    </citation>
    <scope>NUCLEOTIDE SEQUENCE [LARGE SCALE GENOMIC DNA]</scope>
    <source>
        <strain evidence="11">skLN1</strain>
    </source>
</reference>
<feature type="domain" description="AMP-dependent synthetase/ligase" evidence="7">
    <location>
        <begin position="100"/>
        <end position="484"/>
    </location>
</feature>
<dbReference type="GO" id="GO:0003987">
    <property type="term" value="F:acetate-CoA ligase activity"/>
    <property type="evidence" value="ECO:0007669"/>
    <property type="project" value="UniProtKB-EC"/>
</dbReference>
<keyword evidence="4" id="KW-0547">Nucleotide-binding</keyword>
<dbReference type="GO" id="GO:0005524">
    <property type="term" value="F:ATP binding"/>
    <property type="evidence" value="ECO:0007669"/>
    <property type="project" value="UniProtKB-KW"/>
</dbReference>
<organism evidence="10 11">
    <name type="scientific">Effusibacillus lacus</name>
    <dbReference type="NCBI Taxonomy" id="1348429"/>
    <lineage>
        <taxon>Bacteria</taxon>
        <taxon>Bacillati</taxon>
        <taxon>Bacillota</taxon>
        <taxon>Bacilli</taxon>
        <taxon>Bacillales</taxon>
        <taxon>Alicyclobacillaceae</taxon>
        <taxon>Effusibacillus</taxon>
    </lineage>
</organism>
<dbReference type="InterPro" id="IPR025110">
    <property type="entry name" value="AMP-bd_C"/>
</dbReference>
<evidence type="ECO:0000256" key="1">
    <source>
        <dbReference type="ARBA" id="ARBA00006432"/>
    </source>
</evidence>
<dbReference type="OrthoDB" id="9765680at2"/>
<dbReference type="Gene3D" id="3.30.300.30">
    <property type="match status" value="1"/>
</dbReference>
<dbReference type="InterPro" id="IPR000873">
    <property type="entry name" value="AMP-dep_synth/lig_dom"/>
</dbReference>
<keyword evidence="3" id="KW-0436">Ligase</keyword>
<evidence type="ECO:0000313" key="10">
    <source>
        <dbReference type="EMBL" id="GAX90000.1"/>
    </source>
</evidence>
<comment type="caution">
    <text evidence="10">The sequence shown here is derived from an EMBL/GenBank/DDBJ whole genome shotgun (WGS) entry which is preliminary data.</text>
</comment>
<dbReference type="EC" id="6.2.1.1" evidence="2"/>
<keyword evidence="6" id="KW-0007">Acetylation</keyword>
<dbReference type="InterPro" id="IPR032387">
    <property type="entry name" value="ACAS_N"/>
</dbReference>
<evidence type="ECO:0000256" key="5">
    <source>
        <dbReference type="ARBA" id="ARBA00022840"/>
    </source>
</evidence>
<dbReference type="GO" id="GO:0006085">
    <property type="term" value="P:acetyl-CoA biosynthetic process"/>
    <property type="evidence" value="ECO:0007669"/>
    <property type="project" value="TreeGrafter"/>
</dbReference>
<keyword evidence="11" id="KW-1185">Reference proteome</keyword>
<evidence type="ECO:0000256" key="4">
    <source>
        <dbReference type="ARBA" id="ARBA00022741"/>
    </source>
</evidence>
<evidence type="ECO:0000259" key="8">
    <source>
        <dbReference type="Pfam" id="PF13193"/>
    </source>
</evidence>
<protein>
    <recommendedName>
        <fullName evidence="2">acetate--CoA ligase</fullName>
        <ecNumber evidence="2">6.2.1.1</ecNumber>
    </recommendedName>
</protein>
<evidence type="ECO:0000256" key="2">
    <source>
        <dbReference type="ARBA" id="ARBA00013275"/>
    </source>
</evidence>
<dbReference type="PANTHER" id="PTHR24095:SF14">
    <property type="entry name" value="ACETYL-COENZYME A SYNTHETASE 1"/>
    <property type="match status" value="1"/>
</dbReference>
<feature type="domain" description="AMP-binding enzyme C-terminal" evidence="8">
    <location>
        <begin position="537"/>
        <end position="615"/>
    </location>
</feature>
<evidence type="ECO:0000313" key="11">
    <source>
        <dbReference type="Proteomes" id="UP000217785"/>
    </source>
</evidence>
<dbReference type="PANTHER" id="PTHR24095">
    <property type="entry name" value="ACETYL-COENZYME A SYNTHETASE"/>
    <property type="match status" value="1"/>
</dbReference>
<accession>A0A292YNE5</accession>
<keyword evidence="5" id="KW-0067">ATP-binding</keyword>
<evidence type="ECO:0000256" key="6">
    <source>
        <dbReference type="ARBA" id="ARBA00022990"/>
    </source>
</evidence>
<evidence type="ECO:0000259" key="7">
    <source>
        <dbReference type="Pfam" id="PF00501"/>
    </source>
</evidence>
<proteinExistence type="inferred from homology"/>
<dbReference type="InterPro" id="IPR020845">
    <property type="entry name" value="AMP-binding_CS"/>
</dbReference>
<dbReference type="Pfam" id="PF16177">
    <property type="entry name" value="ACAS_N"/>
    <property type="match status" value="1"/>
</dbReference>
<dbReference type="Pfam" id="PF13193">
    <property type="entry name" value="AMP-binding_C"/>
    <property type="match status" value="1"/>
</dbReference>
<dbReference type="PROSITE" id="PS00455">
    <property type="entry name" value="AMP_BINDING"/>
    <property type="match status" value="1"/>
</dbReference>
<dbReference type="Proteomes" id="UP000217785">
    <property type="component" value="Unassembled WGS sequence"/>
</dbReference>
<dbReference type="EMBL" id="BDUF01000044">
    <property type="protein sequence ID" value="GAX90000.1"/>
    <property type="molecule type" value="Genomic_DNA"/>
</dbReference>
<dbReference type="InterPro" id="IPR042099">
    <property type="entry name" value="ANL_N_sf"/>
</dbReference>
<dbReference type="SUPFAM" id="SSF56801">
    <property type="entry name" value="Acetyl-CoA synthetase-like"/>
    <property type="match status" value="1"/>
</dbReference>
<comment type="similarity">
    <text evidence="1">Belongs to the ATP-dependent AMP-binding enzyme family.</text>
</comment>
<evidence type="ECO:0000259" key="9">
    <source>
        <dbReference type="Pfam" id="PF16177"/>
    </source>
</evidence>
<gene>
    <name evidence="10" type="ORF">EFBL_1626</name>
</gene>
<dbReference type="Pfam" id="PF00501">
    <property type="entry name" value="AMP-binding"/>
    <property type="match status" value="1"/>
</dbReference>
<dbReference type="AlphaFoldDB" id="A0A292YNE5"/>
<dbReference type="InterPro" id="IPR045851">
    <property type="entry name" value="AMP-bd_C_sf"/>
</dbReference>
<name>A0A292YNE5_9BACL</name>
<evidence type="ECO:0000256" key="3">
    <source>
        <dbReference type="ARBA" id="ARBA00022598"/>
    </source>
</evidence>
<sequence>MNLIKEDPIWLPSEKYIAGSHLQRLIHRLGLKNYDELNEYSVLHTDEFWKATLDELGIEWFTPYEKFVDLEAGPQWPKWFVGGQINLAHNALTRQLKLGRGDQTAIVWEDELGICKSLTYKELDEQTGRVANGLIELGFRRGDTVGLFVPMIPEAAIFFLAAVRLGGIVVPIFSGYGADAVATRLNDAKVRFLLTVDGFTRRGKVVPLKRAANEAVEKCPTVERIIMVEYLNNVSKGDLTEKDISWKDLIEGKETTAPIEAMDANDPFMIIYTSGTTGKPKGAVHTQGGFPLKTVQDMAHVFDLRAGEVLFWLTDLGWMVGPAVIIGALTLGATLVFYTGAPDHPDPGRIWSIVERNRVTHLGLAPTLIRSLRAFGEKPIRKRNLDTLRVLISTGEAWDIESYLWYFHEVGKGKLPISNYSGGTEVSGGILGCVTHRPIKPTGFNTTVPGIHAVVLDDTGHPVIGQVGELAVLRPFVGMTNGFWNDRERYLDSYWARFENVWVHGDWAFQDSENHWFLFGRSDDVIKVAGKRVGPTEVEAAAGQHPAVVQVAAVGVPHPVKGEEVVLFIILHPGFTPNEGLAEAIKEQVTSTLGKSLKPSRLYFVNDLPRTRNGKIMRRVIRAVYQGQNPGDLSALENPGVIKMIQSLTQTQNL</sequence>